<dbReference type="SMART" id="SM01006">
    <property type="entry name" value="AlcB"/>
    <property type="match status" value="1"/>
</dbReference>
<evidence type="ECO:0000313" key="4">
    <source>
        <dbReference type="Proteomes" id="UP000237144"/>
    </source>
</evidence>
<dbReference type="Gene3D" id="3.40.630.30">
    <property type="match status" value="1"/>
</dbReference>
<gene>
    <name evidence="3" type="ORF">BMF94_1915</name>
</gene>
<dbReference type="OrthoDB" id="4250781at2759"/>
<evidence type="ECO:0000313" key="3">
    <source>
        <dbReference type="EMBL" id="POY74939.1"/>
    </source>
</evidence>
<feature type="domain" description="Acyltransferase MbtK/IucB-like conserved" evidence="2">
    <location>
        <begin position="207"/>
        <end position="253"/>
    </location>
</feature>
<dbReference type="Pfam" id="PF13523">
    <property type="entry name" value="Acetyltransf_8"/>
    <property type="match status" value="1"/>
</dbReference>
<evidence type="ECO:0000259" key="2">
    <source>
        <dbReference type="SMART" id="SM01006"/>
    </source>
</evidence>
<dbReference type="SUPFAM" id="SSF55729">
    <property type="entry name" value="Acyl-CoA N-acyltransferases (Nat)"/>
    <property type="match status" value="1"/>
</dbReference>
<dbReference type="PANTHER" id="PTHR31438:SF1">
    <property type="entry name" value="LYSINE N-ACYLTRANSFERASE C17G9.06C-RELATED"/>
    <property type="match status" value="1"/>
</dbReference>
<dbReference type="GO" id="GO:0019290">
    <property type="term" value="P:siderophore biosynthetic process"/>
    <property type="evidence" value="ECO:0007669"/>
    <property type="project" value="InterPro"/>
</dbReference>
<dbReference type="GO" id="GO:0016410">
    <property type="term" value="F:N-acyltransferase activity"/>
    <property type="evidence" value="ECO:0007669"/>
    <property type="project" value="TreeGrafter"/>
</dbReference>
<dbReference type="InterPro" id="IPR019432">
    <property type="entry name" value="Acyltransferase_MbtK/IucB-like"/>
</dbReference>
<dbReference type="PANTHER" id="PTHR31438">
    <property type="entry name" value="LYSINE N-ACYLTRANSFERASE C17G9.06C-RELATED"/>
    <property type="match status" value="1"/>
</dbReference>
<evidence type="ECO:0000256" key="1">
    <source>
        <dbReference type="ARBA" id="ARBA00009893"/>
    </source>
</evidence>
<protein>
    <submittedName>
        <fullName evidence="3">GNAT family acetyltransferase</fullName>
    </submittedName>
</protein>
<keyword evidence="4" id="KW-1185">Reference proteome</keyword>
<accession>A0A2S5BDU4</accession>
<proteinExistence type="inferred from homology"/>
<dbReference type="Proteomes" id="UP000237144">
    <property type="component" value="Unassembled WGS sequence"/>
</dbReference>
<keyword evidence="3" id="KW-0808">Transferase</keyword>
<comment type="caution">
    <text evidence="3">The sequence shown here is derived from an EMBL/GenBank/DDBJ whole genome shotgun (WGS) entry which is preliminary data.</text>
</comment>
<dbReference type="InterPro" id="IPR016181">
    <property type="entry name" value="Acyl_CoA_acyltransferase"/>
</dbReference>
<name>A0A2S5BDU4_9BASI</name>
<organism evidence="3 4">
    <name type="scientific">Rhodotorula taiwanensis</name>
    <dbReference type="NCBI Taxonomy" id="741276"/>
    <lineage>
        <taxon>Eukaryota</taxon>
        <taxon>Fungi</taxon>
        <taxon>Dikarya</taxon>
        <taxon>Basidiomycota</taxon>
        <taxon>Pucciniomycotina</taxon>
        <taxon>Microbotryomycetes</taxon>
        <taxon>Sporidiobolales</taxon>
        <taxon>Sporidiobolaceae</taxon>
        <taxon>Rhodotorula</taxon>
    </lineage>
</organism>
<dbReference type="AlphaFoldDB" id="A0A2S5BDU4"/>
<comment type="similarity">
    <text evidence="1">Belongs to the lysine N-acyltransferase MbtK family.</text>
</comment>
<sequence length="387" mass="43531">MSSTASAAAASSNATVPFRAALSIPHEMKTVIKRKNAAIATTAVAFHSSVLHSQLVDGVVQLRLNQLDPQAPPYDVPSTTQALWNALFKYCARGRDAPEHLEVEPVLPAEALDSALLALGATKNAPRYTVSRSALFQLYDYASDVPETHHSPRLPFPYLPVTPPSGSPSTLTHPMRPPKPHPDSLLYSRFLPHLTTDADRPAYFKLSTCTMKDLPTLHGWLNDERVDQFWMEKGSLEQHRQFIEERTNDAHVLPVIGSYTSLVGDLEAPEEPAVYAEIYWVKEDRLGPLMREGTVQDYDRGLHMLVGSNDHRGPHRIRAWMPSLAHYCFLDDPRTQRVLCEPNEKNEKIIKYMESIGFKRHGSVQFPHKTSALMILDKNDFYKLCPF</sequence>
<reference evidence="3 4" key="1">
    <citation type="journal article" date="2018" name="Front. Microbiol.">
        <title>Prospects for Fungal Bioremediation of Acidic Radioactive Waste Sites: Characterization and Genome Sequence of Rhodotorula taiwanensis MD1149.</title>
        <authorList>
            <person name="Tkavc R."/>
            <person name="Matrosova V.Y."/>
            <person name="Grichenko O.E."/>
            <person name="Gostincar C."/>
            <person name="Volpe R.P."/>
            <person name="Klimenkova P."/>
            <person name="Gaidamakova E.K."/>
            <person name="Zhou C.E."/>
            <person name="Stewart B.J."/>
            <person name="Lyman M.G."/>
            <person name="Malfatti S.A."/>
            <person name="Rubinfeld B."/>
            <person name="Courtot M."/>
            <person name="Singh J."/>
            <person name="Dalgard C.L."/>
            <person name="Hamilton T."/>
            <person name="Frey K.G."/>
            <person name="Gunde-Cimerman N."/>
            <person name="Dugan L."/>
            <person name="Daly M.J."/>
        </authorList>
    </citation>
    <scope>NUCLEOTIDE SEQUENCE [LARGE SCALE GENOMIC DNA]</scope>
    <source>
        <strain evidence="3 4">MD1149</strain>
    </source>
</reference>
<dbReference type="EMBL" id="PJQD01000020">
    <property type="protein sequence ID" value="POY74939.1"/>
    <property type="molecule type" value="Genomic_DNA"/>
</dbReference>
<dbReference type="STRING" id="741276.A0A2S5BDU4"/>